<dbReference type="PROSITE" id="PS50853">
    <property type="entry name" value="FN3"/>
    <property type="match status" value="1"/>
</dbReference>
<proteinExistence type="predicted"/>
<protein>
    <recommendedName>
        <fullName evidence="2">Fibronectin type-III domain-containing protein</fullName>
    </recommendedName>
</protein>
<keyword evidence="4" id="KW-1185">Reference proteome</keyword>
<comment type="caution">
    <text evidence="3">The sequence shown here is derived from an EMBL/GenBank/DDBJ whole genome shotgun (WGS) entry which is preliminary data.</text>
</comment>
<accession>A0ABN8NA51</accession>
<keyword evidence="1" id="KW-0472">Membrane</keyword>
<dbReference type="Pfam" id="PF00041">
    <property type="entry name" value="fn3"/>
    <property type="match status" value="1"/>
</dbReference>
<dbReference type="Gene3D" id="2.60.40.10">
    <property type="entry name" value="Immunoglobulins"/>
    <property type="match status" value="1"/>
</dbReference>
<name>A0ABN8NA51_9CNID</name>
<evidence type="ECO:0000259" key="2">
    <source>
        <dbReference type="PROSITE" id="PS50853"/>
    </source>
</evidence>
<dbReference type="SMART" id="SM00060">
    <property type="entry name" value="FN3"/>
    <property type="match status" value="1"/>
</dbReference>
<keyword evidence="1" id="KW-0812">Transmembrane</keyword>
<keyword evidence="1" id="KW-1133">Transmembrane helix</keyword>
<dbReference type="SUPFAM" id="SSF49265">
    <property type="entry name" value="Fibronectin type III"/>
    <property type="match status" value="1"/>
</dbReference>
<dbReference type="CDD" id="cd00063">
    <property type="entry name" value="FN3"/>
    <property type="match status" value="1"/>
</dbReference>
<dbReference type="Proteomes" id="UP001159427">
    <property type="component" value="Unassembled WGS sequence"/>
</dbReference>
<dbReference type="EMBL" id="CALNXI010000749">
    <property type="protein sequence ID" value="CAH3043664.1"/>
    <property type="molecule type" value="Genomic_DNA"/>
</dbReference>
<reference evidence="3 4" key="1">
    <citation type="submission" date="2022-05" db="EMBL/GenBank/DDBJ databases">
        <authorList>
            <consortium name="Genoscope - CEA"/>
            <person name="William W."/>
        </authorList>
    </citation>
    <scope>NUCLEOTIDE SEQUENCE [LARGE SCALE GENOMIC DNA]</scope>
</reference>
<evidence type="ECO:0000313" key="4">
    <source>
        <dbReference type="Proteomes" id="UP001159427"/>
    </source>
</evidence>
<evidence type="ECO:0000256" key="1">
    <source>
        <dbReference type="SAM" id="Phobius"/>
    </source>
</evidence>
<dbReference type="InterPro" id="IPR036116">
    <property type="entry name" value="FN3_sf"/>
</dbReference>
<gene>
    <name evidence="3" type="ORF">PEVE_00040653</name>
</gene>
<feature type="domain" description="Fibronectin type-III" evidence="2">
    <location>
        <begin position="148"/>
        <end position="242"/>
    </location>
</feature>
<sequence length="244" mass="27340">MKKQDTKEWYWEQQFSNRKGQVDPANQNDWTRQSRPSSKVVLNIPVGLHQNAPMVIWGLYSSQFFVNLFLSIILAYCWVQVKLLLLFLLALGFTTKEVHLVLAFDIIFPEKFTGMPDSCPKILSIKDAGFQLITLLLCTEPFSAPTAAPINVRGRNLSSTSILVEWGDVPEPERNGIILSYTVTHEVPPDVPIRRQVVNASARQATLIGLNKFTEYEIAVFANTSKGGGTGSEPIRVKTDEDSK</sequence>
<dbReference type="InterPro" id="IPR003961">
    <property type="entry name" value="FN3_dom"/>
</dbReference>
<organism evidence="3 4">
    <name type="scientific">Porites evermanni</name>
    <dbReference type="NCBI Taxonomy" id="104178"/>
    <lineage>
        <taxon>Eukaryota</taxon>
        <taxon>Metazoa</taxon>
        <taxon>Cnidaria</taxon>
        <taxon>Anthozoa</taxon>
        <taxon>Hexacorallia</taxon>
        <taxon>Scleractinia</taxon>
        <taxon>Fungiina</taxon>
        <taxon>Poritidae</taxon>
        <taxon>Porites</taxon>
    </lineage>
</organism>
<feature type="transmembrane region" description="Helical" evidence="1">
    <location>
        <begin position="66"/>
        <end position="91"/>
    </location>
</feature>
<evidence type="ECO:0000313" key="3">
    <source>
        <dbReference type="EMBL" id="CAH3043664.1"/>
    </source>
</evidence>
<dbReference type="InterPro" id="IPR013783">
    <property type="entry name" value="Ig-like_fold"/>
</dbReference>